<dbReference type="InterPro" id="IPR004806">
    <property type="entry name" value="Rad23"/>
</dbReference>
<dbReference type="Gene3D" id="1.10.10.540">
    <property type="entry name" value="XPC-binding domain"/>
    <property type="match status" value="1"/>
</dbReference>
<feature type="region of interest" description="Disordered" evidence="6">
    <location>
        <begin position="83"/>
        <end position="126"/>
    </location>
</feature>
<dbReference type="SUPFAM" id="SSF101238">
    <property type="entry name" value="XPC-binding domain"/>
    <property type="match status" value="1"/>
</dbReference>
<dbReference type="InterPro" id="IPR029071">
    <property type="entry name" value="Ubiquitin-like_domsf"/>
</dbReference>
<keyword evidence="2 5" id="KW-0227">DNA damage</keyword>
<keyword evidence="3 5" id="KW-0234">DNA repair</keyword>
<dbReference type="PROSITE" id="PS50053">
    <property type="entry name" value="UBIQUITIN_2"/>
    <property type="match status" value="1"/>
</dbReference>
<dbReference type="PROSITE" id="PS50030">
    <property type="entry name" value="UBA"/>
    <property type="match status" value="2"/>
</dbReference>
<dbReference type="FunFam" id="3.10.20.90:FF:000254">
    <property type="entry name" value="UV excision repair protein Rad23"/>
    <property type="match status" value="1"/>
</dbReference>
<evidence type="ECO:0000256" key="3">
    <source>
        <dbReference type="ARBA" id="ARBA00023204"/>
    </source>
</evidence>
<dbReference type="InterPro" id="IPR015940">
    <property type="entry name" value="UBA"/>
</dbReference>
<evidence type="ECO:0000256" key="5">
    <source>
        <dbReference type="RuleBase" id="RU367049"/>
    </source>
</evidence>
<dbReference type="CDD" id="cd14281">
    <property type="entry name" value="UBA2_Rad23_like"/>
    <property type="match status" value="1"/>
</dbReference>
<keyword evidence="4 5" id="KW-0539">Nucleus</keyword>
<dbReference type="CDD" id="cd14280">
    <property type="entry name" value="UBA1_Rad23_like"/>
    <property type="match status" value="1"/>
</dbReference>
<dbReference type="InterPro" id="IPR015360">
    <property type="entry name" value="XPC-bd"/>
</dbReference>
<feature type="domain" description="UBA" evidence="7">
    <location>
        <begin position="278"/>
        <end position="320"/>
    </location>
</feature>
<keyword evidence="1" id="KW-0677">Repeat</keyword>
<dbReference type="GO" id="GO:0031593">
    <property type="term" value="F:polyubiquitin modification-dependent protein binding"/>
    <property type="evidence" value="ECO:0007669"/>
    <property type="project" value="UniProtKB-UniRule"/>
</dbReference>
<evidence type="ECO:0000313" key="10">
    <source>
        <dbReference type="WBParaSite" id="MBELARI_LOCUS13772"/>
    </source>
</evidence>
<evidence type="ECO:0000256" key="1">
    <source>
        <dbReference type="ARBA" id="ARBA00022737"/>
    </source>
</evidence>
<dbReference type="FunFam" id="1.10.8.10:FF:000003">
    <property type="entry name" value="UV excision repair protein RAD23 homolog"/>
    <property type="match status" value="1"/>
</dbReference>
<evidence type="ECO:0000313" key="9">
    <source>
        <dbReference type="Proteomes" id="UP000887575"/>
    </source>
</evidence>
<dbReference type="Pfam" id="PF00240">
    <property type="entry name" value="ubiquitin"/>
    <property type="match status" value="1"/>
</dbReference>
<dbReference type="AlphaFoldDB" id="A0AAF3EIE6"/>
<dbReference type="GO" id="GO:0005654">
    <property type="term" value="C:nucleoplasm"/>
    <property type="evidence" value="ECO:0007669"/>
    <property type="project" value="TreeGrafter"/>
</dbReference>
<accession>A0AAF3EIE6</accession>
<name>A0AAF3EIE6_9BILA</name>
<dbReference type="SMART" id="SM00165">
    <property type="entry name" value="UBA"/>
    <property type="match status" value="2"/>
</dbReference>
<dbReference type="InterPro" id="IPR036353">
    <property type="entry name" value="XPC-bd_sf"/>
</dbReference>
<keyword evidence="5" id="KW-0963">Cytoplasm</keyword>
<feature type="domain" description="UBA" evidence="7">
    <location>
        <begin position="126"/>
        <end position="167"/>
    </location>
</feature>
<dbReference type="SUPFAM" id="SSF54236">
    <property type="entry name" value="Ubiquitin-like"/>
    <property type="match status" value="1"/>
</dbReference>
<dbReference type="Proteomes" id="UP000887575">
    <property type="component" value="Unassembled WGS sequence"/>
</dbReference>
<comment type="similarity">
    <text evidence="5">Belongs to the RAD23 family.</text>
</comment>
<dbReference type="GO" id="GO:0006289">
    <property type="term" value="P:nucleotide-excision repair"/>
    <property type="evidence" value="ECO:0007669"/>
    <property type="project" value="UniProtKB-UniRule"/>
</dbReference>
<comment type="subcellular location">
    <subcellularLocation>
        <location evidence="5">Nucleus</location>
    </subcellularLocation>
    <subcellularLocation>
        <location evidence="5">Cytoplasm</location>
    </subcellularLocation>
</comment>
<dbReference type="GO" id="GO:0070628">
    <property type="term" value="F:proteasome binding"/>
    <property type="evidence" value="ECO:0007669"/>
    <property type="project" value="TreeGrafter"/>
</dbReference>
<dbReference type="Gene3D" id="1.10.8.10">
    <property type="entry name" value="DNA helicase RuvA subunit, C-terminal domain"/>
    <property type="match status" value="2"/>
</dbReference>
<dbReference type="GO" id="GO:0005829">
    <property type="term" value="C:cytosol"/>
    <property type="evidence" value="ECO:0007669"/>
    <property type="project" value="TreeGrafter"/>
</dbReference>
<protein>
    <recommendedName>
        <fullName evidence="5">UV excision repair protein RAD23</fullName>
    </recommendedName>
</protein>
<dbReference type="Pfam" id="PF00627">
    <property type="entry name" value="UBA"/>
    <property type="match status" value="2"/>
</dbReference>
<reference evidence="10" key="1">
    <citation type="submission" date="2024-02" db="UniProtKB">
        <authorList>
            <consortium name="WormBaseParasite"/>
        </authorList>
    </citation>
    <scope>IDENTIFICATION</scope>
</reference>
<evidence type="ECO:0000256" key="4">
    <source>
        <dbReference type="ARBA" id="ARBA00023242"/>
    </source>
</evidence>
<comment type="function">
    <text evidence="5">Multiubiquitin chain receptor involved in modulation of proteasomal degradation. Involved in nucleotide excision repair.</text>
</comment>
<evidence type="ECO:0000259" key="7">
    <source>
        <dbReference type="PROSITE" id="PS50030"/>
    </source>
</evidence>
<dbReference type="FunFam" id="1.10.8.10:FF:000002">
    <property type="entry name" value="UV excision repair protein RAD23 homolog"/>
    <property type="match status" value="1"/>
</dbReference>
<sequence length="329" mass="35414">MVNVTFKTITSQQFNIDVDGETVIGELKRNIEQSQGANDYPADSMKLIYNGKVLDDDSKFTDVGYDDKKFVVVMVMKKKAAPAAPAPATTTSQPVESTSGDKAEAKPAAKNTTEPAPAPPAEQNYSAEQQASIEAVMNMGYGREQVIAALQAAYWNADRAVEYLITGLPNDMLVNAANVDALLEEGGEEEGEADSLEYLAQLPQFNELRQMIRQNPAMLPNLMQQFASINPELASVIQQNPEAFLQLLNDAPAAAQGAGGRAGGQAAGVPPGSAVITMTQEEVAAVQRLKNMGFPEQLCIEAYIACDKNEEQAVNYILGRMEEDFGDGQ</sequence>
<dbReference type="PANTHER" id="PTHR10621">
    <property type="entry name" value="UV EXCISION REPAIR PROTEIN RAD23"/>
    <property type="match status" value="1"/>
</dbReference>
<evidence type="ECO:0000259" key="8">
    <source>
        <dbReference type="PROSITE" id="PS50053"/>
    </source>
</evidence>
<dbReference type="GO" id="GO:0043130">
    <property type="term" value="F:ubiquitin binding"/>
    <property type="evidence" value="ECO:0007669"/>
    <property type="project" value="UniProtKB-UniRule"/>
</dbReference>
<dbReference type="PANTHER" id="PTHR10621:SF0">
    <property type="entry name" value="UV EXCISION REPAIR PROTEIN RAD23"/>
    <property type="match status" value="1"/>
</dbReference>
<evidence type="ECO:0000256" key="6">
    <source>
        <dbReference type="SAM" id="MobiDB-lite"/>
    </source>
</evidence>
<organism evidence="9 10">
    <name type="scientific">Mesorhabditis belari</name>
    <dbReference type="NCBI Taxonomy" id="2138241"/>
    <lineage>
        <taxon>Eukaryota</taxon>
        <taxon>Metazoa</taxon>
        <taxon>Ecdysozoa</taxon>
        <taxon>Nematoda</taxon>
        <taxon>Chromadorea</taxon>
        <taxon>Rhabditida</taxon>
        <taxon>Rhabditina</taxon>
        <taxon>Rhabditomorpha</taxon>
        <taxon>Rhabditoidea</taxon>
        <taxon>Rhabditidae</taxon>
        <taxon>Mesorhabditinae</taxon>
        <taxon>Mesorhabditis</taxon>
    </lineage>
</organism>
<dbReference type="Gene3D" id="3.10.20.90">
    <property type="entry name" value="Phosphatidylinositol 3-kinase Catalytic Subunit, Chain A, domain 1"/>
    <property type="match status" value="1"/>
</dbReference>
<dbReference type="GO" id="GO:0043161">
    <property type="term" value="P:proteasome-mediated ubiquitin-dependent protein catabolic process"/>
    <property type="evidence" value="ECO:0007669"/>
    <property type="project" value="UniProtKB-UniRule"/>
</dbReference>
<evidence type="ECO:0000256" key="2">
    <source>
        <dbReference type="ARBA" id="ARBA00022763"/>
    </source>
</evidence>
<dbReference type="Pfam" id="PF09280">
    <property type="entry name" value="XPC-binding"/>
    <property type="match status" value="1"/>
</dbReference>
<feature type="domain" description="Ubiquitin-like" evidence="8">
    <location>
        <begin position="2"/>
        <end position="80"/>
    </location>
</feature>
<dbReference type="SUPFAM" id="SSF46934">
    <property type="entry name" value="UBA-like"/>
    <property type="match status" value="2"/>
</dbReference>
<dbReference type="InterPro" id="IPR009060">
    <property type="entry name" value="UBA-like_sf"/>
</dbReference>
<dbReference type="PRINTS" id="PR01839">
    <property type="entry name" value="RAD23PROTEIN"/>
</dbReference>
<dbReference type="SMART" id="SM00213">
    <property type="entry name" value="UBQ"/>
    <property type="match status" value="1"/>
</dbReference>
<dbReference type="WBParaSite" id="MBELARI_LOCUS13772">
    <property type="protein sequence ID" value="MBELARI_LOCUS13772"/>
    <property type="gene ID" value="MBELARI_LOCUS13772"/>
</dbReference>
<keyword evidence="9" id="KW-1185">Reference proteome</keyword>
<dbReference type="GO" id="GO:0003684">
    <property type="term" value="F:damaged DNA binding"/>
    <property type="evidence" value="ECO:0007669"/>
    <property type="project" value="UniProtKB-UniRule"/>
</dbReference>
<dbReference type="InterPro" id="IPR000626">
    <property type="entry name" value="Ubiquitin-like_dom"/>
</dbReference>
<proteinExistence type="inferred from homology"/>
<dbReference type="CDD" id="cd01805">
    <property type="entry name" value="Ubl_Rad23"/>
    <property type="match status" value="1"/>
</dbReference>